<dbReference type="Gene3D" id="2.40.30.40">
    <property type="entry name" value="Peptidase M42, domain 2"/>
    <property type="match status" value="1"/>
</dbReference>
<name>A0A1X1UM32_9MYCO</name>
<sequence length="372" mass="39653">MGHGDRDSTEGLLQELVLTYGPCGQEDVVRAVCARELEPLVDDMWTDLAGNLIGYIAATDGAAVPDERHRSAATAGPSAATRVMAHMDELSMLVKRIEPDGSLHLTQLGVMYPGNFGLGPVAVLGDHETFTAVLTVGSEHTTKESPRIWQTKPDQGDKALDWQHVYVFTGRDPKALAAAGVRPGTRVCVDRSKRTLVDIGDYVGAYFLDDRAAVTALLRSARLLRERGQRPADDVYLVFTTNEEIGGVGGSYASASLPGTLTLALEVGPTEEEYATSVTGGPIIGYSDALCVYDKDIADRLMAIADERGLAPQAAVLGAFECDASHAKANGLTPRAGLLCLPTLSTHGYEVISRKAIDAMADVIVDFLLQPD</sequence>
<evidence type="ECO:0000256" key="7">
    <source>
        <dbReference type="PIRSR" id="PIRSR001123-1"/>
    </source>
</evidence>
<organism evidence="9 10">
    <name type="scientific">Mycobacterium fragae</name>
    <dbReference type="NCBI Taxonomy" id="1260918"/>
    <lineage>
        <taxon>Bacteria</taxon>
        <taxon>Bacillati</taxon>
        <taxon>Actinomycetota</taxon>
        <taxon>Actinomycetes</taxon>
        <taxon>Mycobacteriales</taxon>
        <taxon>Mycobacteriaceae</taxon>
        <taxon>Mycobacterium</taxon>
    </lineage>
</organism>
<feature type="active site" description="Proton acceptor" evidence="7">
    <location>
        <position position="243"/>
    </location>
</feature>
<dbReference type="SUPFAM" id="SSF101821">
    <property type="entry name" value="Aminopeptidase/glucanase lid domain"/>
    <property type="match status" value="1"/>
</dbReference>
<comment type="caution">
    <text evidence="9">The sequence shown here is derived from an EMBL/GenBank/DDBJ whole genome shotgun (WGS) entry which is preliminary data.</text>
</comment>
<dbReference type="GO" id="GO:0004177">
    <property type="term" value="F:aminopeptidase activity"/>
    <property type="evidence" value="ECO:0007669"/>
    <property type="project" value="UniProtKB-UniRule"/>
</dbReference>
<keyword evidence="4 8" id="KW-0479">Metal-binding</keyword>
<accession>A0A1X1UM32</accession>
<dbReference type="GO" id="GO:0006508">
    <property type="term" value="P:proteolysis"/>
    <property type="evidence" value="ECO:0007669"/>
    <property type="project" value="UniProtKB-KW"/>
</dbReference>
<evidence type="ECO:0000256" key="8">
    <source>
        <dbReference type="PIRSR" id="PIRSR001123-2"/>
    </source>
</evidence>
<keyword evidence="2" id="KW-0031">Aminopeptidase</keyword>
<comment type="cofactor">
    <cofactor evidence="8">
        <name>a divalent metal cation</name>
        <dbReference type="ChEBI" id="CHEBI:60240"/>
    </cofactor>
    <text evidence="8">Binds 2 divalent metal cations per subunit.</text>
</comment>
<evidence type="ECO:0000313" key="10">
    <source>
        <dbReference type="Proteomes" id="UP000194000"/>
    </source>
</evidence>
<dbReference type="Proteomes" id="UP000194000">
    <property type="component" value="Unassembled WGS sequence"/>
</dbReference>
<keyword evidence="3" id="KW-0645">Protease</keyword>
<keyword evidence="5" id="KW-0378">Hydrolase</keyword>
<feature type="binding site" evidence="8">
    <location>
        <position position="209"/>
    </location>
    <ligand>
        <name>Zn(2+)</name>
        <dbReference type="ChEBI" id="CHEBI:29105"/>
        <label>1</label>
    </ligand>
</feature>
<keyword evidence="10" id="KW-1185">Reference proteome</keyword>
<evidence type="ECO:0000256" key="6">
    <source>
        <dbReference type="PIRNR" id="PIRNR001123"/>
    </source>
</evidence>
<dbReference type="SUPFAM" id="SSF53187">
    <property type="entry name" value="Zn-dependent exopeptidases"/>
    <property type="match status" value="1"/>
</dbReference>
<evidence type="ECO:0000256" key="3">
    <source>
        <dbReference type="ARBA" id="ARBA00022670"/>
    </source>
</evidence>
<dbReference type="InterPro" id="IPR023367">
    <property type="entry name" value="Peptidase_M42_dom2"/>
</dbReference>
<reference evidence="9 10" key="1">
    <citation type="submission" date="2016-01" db="EMBL/GenBank/DDBJ databases">
        <title>The new phylogeny of the genus Mycobacterium.</title>
        <authorList>
            <person name="Tarcisio F."/>
            <person name="Conor M."/>
            <person name="Antonella G."/>
            <person name="Elisabetta G."/>
            <person name="Giulia F.S."/>
            <person name="Sara T."/>
            <person name="Anna F."/>
            <person name="Clotilde B."/>
            <person name="Roberto B."/>
            <person name="Veronica D.S."/>
            <person name="Fabio R."/>
            <person name="Monica P."/>
            <person name="Olivier J."/>
            <person name="Enrico T."/>
            <person name="Nicola S."/>
        </authorList>
    </citation>
    <scope>NUCLEOTIDE SEQUENCE [LARGE SCALE GENOMIC DNA]</scope>
    <source>
        <strain evidence="9 10">DSM 45731</strain>
    </source>
</reference>
<dbReference type="EMBL" id="LQOW01000028">
    <property type="protein sequence ID" value="ORV57915.1"/>
    <property type="molecule type" value="Genomic_DNA"/>
</dbReference>
<feature type="binding site" evidence="8">
    <location>
        <position position="244"/>
    </location>
    <ligand>
        <name>Zn(2+)</name>
        <dbReference type="ChEBI" id="CHEBI:29105"/>
        <label>2</label>
    </ligand>
</feature>
<evidence type="ECO:0000256" key="1">
    <source>
        <dbReference type="ARBA" id="ARBA00006272"/>
    </source>
</evidence>
<evidence type="ECO:0000256" key="5">
    <source>
        <dbReference type="ARBA" id="ARBA00022801"/>
    </source>
</evidence>
<protein>
    <submittedName>
        <fullName evidence="9">Peptidase M42</fullName>
    </submittedName>
</protein>
<gene>
    <name evidence="9" type="ORF">AWC06_21540</name>
</gene>
<feature type="binding site" evidence="8">
    <location>
        <position position="347"/>
    </location>
    <ligand>
        <name>Zn(2+)</name>
        <dbReference type="ChEBI" id="CHEBI:29105"/>
        <label>2</label>
    </ligand>
</feature>
<dbReference type="OrthoDB" id="9772053at2"/>
<dbReference type="STRING" id="1260918.AWC06_21540"/>
<evidence type="ECO:0000256" key="4">
    <source>
        <dbReference type="ARBA" id="ARBA00022723"/>
    </source>
</evidence>
<dbReference type="PIRSF" id="PIRSF001123">
    <property type="entry name" value="PepA_GA"/>
    <property type="match status" value="1"/>
</dbReference>
<comment type="similarity">
    <text evidence="1 6">Belongs to the peptidase M42 family.</text>
</comment>
<dbReference type="Gene3D" id="3.40.630.10">
    <property type="entry name" value="Zn peptidases"/>
    <property type="match status" value="1"/>
</dbReference>
<dbReference type="InterPro" id="IPR051464">
    <property type="entry name" value="Peptidase_M42_aminopept"/>
</dbReference>
<dbReference type="Pfam" id="PF05343">
    <property type="entry name" value="Peptidase_M42"/>
    <property type="match status" value="1"/>
</dbReference>
<dbReference type="AlphaFoldDB" id="A0A1X1UM32"/>
<feature type="binding site" evidence="8">
    <location>
        <position position="209"/>
    </location>
    <ligand>
        <name>Zn(2+)</name>
        <dbReference type="ChEBI" id="CHEBI:29105"/>
        <label>2</label>
    </ligand>
</feature>
<evidence type="ECO:0000256" key="2">
    <source>
        <dbReference type="ARBA" id="ARBA00022438"/>
    </source>
</evidence>
<dbReference type="GO" id="GO:0046872">
    <property type="term" value="F:metal ion binding"/>
    <property type="evidence" value="ECO:0007669"/>
    <property type="project" value="UniProtKB-UniRule"/>
</dbReference>
<dbReference type="RefSeq" id="WP_085199249.1">
    <property type="nucleotide sequence ID" value="NZ_JACKVI010000003.1"/>
</dbReference>
<feature type="binding site" evidence="8">
    <location>
        <position position="266"/>
    </location>
    <ligand>
        <name>Zn(2+)</name>
        <dbReference type="ChEBI" id="CHEBI:29105"/>
        <label>1</label>
    </ligand>
</feature>
<proteinExistence type="inferred from homology"/>
<evidence type="ECO:0000313" key="9">
    <source>
        <dbReference type="EMBL" id="ORV57915.1"/>
    </source>
</evidence>
<dbReference type="InterPro" id="IPR008007">
    <property type="entry name" value="Peptidase_M42"/>
</dbReference>
<dbReference type="PANTHER" id="PTHR32481">
    <property type="entry name" value="AMINOPEPTIDASE"/>
    <property type="match status" value="1"/>
</dbReference>
<feature type="binding site" evidence="8">
    <location>
        <position position="86"/>
    </location>
    <ligand>
        <name>Zn(2+)</name>
        <dbReference type="ChEBI" id="CHEBI:29105"/>
        <label>1</label>
    </ligand>
</feature>
<dbReference type="PANTHER" id="PTHR32481:SF0">
    <property type="entry name" value="AMINOPEPTIDASE YPDE-RELATED"/>
    <property type="match status" value="1"/>
</dbReference>